<feature type="region of interest" description="Disordered" evidence="5">
    <location>
        <begin position="211"/>
        <end position="231"/>
    </location>
</feature>
<feature type="domain" description="BHLH" evidence="6">
    <location>
        <begin position="230"/>
        <end position="279"/>
    </location>
</feature>
<dbReference type="InParanoid" id="A0A7I4EHJ1"/>
<dbReference type="GO" id="GO:0005634">
    <property type="term" value="C:nucleus"/>
    <property type="evidence" value="ECO:0007669"/>
    <property type="project" value="UniProtKB-SubCell"/>
</dbReference>
<dbReference type="AlphaFoldDB" id="A0A7I4EHJ1"/>
<reference evidence="7 8" key="1">
    <citation type="journal article" date="2008" name="Science">
        <title>The Physcomitrella genome reveals evolutionary insights into the conquest of land by plants.</title>
        <authorList>
            <person name="Rensing S."/>
            <person name="Lang D."/>
            <person name="Zimmer A."/>
            <person name="Terry A."/>
            <person name="Salamov A."/>
            <person name="Shapiro H."/>
            <person name="Nishiyama T."/>
            <person name="Perroud P.-F."/>
            <person name="Lindquist E."/>
            <person name="Kamisugi Y."/>
            <person name="Tanahashi T."/>
            <person name="Sakakibara K."/>
            <person name="Fujita T."/>
            <person name="Oishi K."/>
            <person name="Shin-I T."/>
            <person name="Kuroki Y."/>
            <person name="Toyoda A."/>
            <person name="Suzuki Y."/>
            <person name="Hashimoto A."/>
            <person name="Yamaguchi K."/>
            <person name="Sugano A."/>
            <person name="Kohara Y."/>
            <person name="Fujiyama A."/>
            <person name="Anterola A."/>
            <person name="Aoki S."/>
            <person name="Ashton N."/>
            <person name="Barbazuk W.B."/>
            <person name="Barker E."/>
            <person name="Bennetzen J."/>
            <person name="Bezanilla M."/>
            <person name="Blankenship R."/>
            <person name="Cho S.H."/>
            <person name="Dutcher S."/>
            <person name="Estelle M."/>
            <person name="Fawcett J.A."/>
            <person name="Gundlach H."/>
            <person name="Hanada K."/>
            <person name="Heyl A."/>
            <person name="Hicks K.A."/>
            <person name="Hugh J."/>
            <person name="Lohr M."/>
            <person name="Mayer K."/>
            <person name="Melkozernov A."/>
            <person name="Murata T."/>
            <person name="Nelson D."/>
            <person name="Pils B."/>
            <person name="Prigge M."/>
            <person name="Reiss B."/>
            <person name="Renner T."/>
            <person name="Rombauts S."/>
            <person name="Rushton P."/>
            <person name="Sanderfoot A."/>
            <person name="Schween G."/>
            <person name="Shiu S.-H."/>
            <person name="Stueber K."/>
            <person name="Theodoulou F.L."/>
            <person name="Tu H."/>
            <person name="Van de Peer Y."/>
            <person name="Verrier P.J."/>
            <person name="Waters E."/>
            <person name="Wood A."/>
            <person name="Yang L."/>
            <person name="Cove D."/>
            <person name="Cuming A."/>
            <person name="Hasebe M."/>
            <person name="Lucas S."/>
            <person name="Mishler D.B."/>
            <person name="Reski R."/>
            <person name="Grigoriev I."/>
            <person name="Quatrano R.S."/>
            <person name="Boore J.L."/>
        </authorList>
    </citation>
    <scope>NUCLEOTIDE SEQUENCE [LARGE SCALE GENOMIC DNA]</scope>
    <source>
        <strain evidence="7 8">cv. Gransden 2004</strain>
    </source>
</reference>
<dbReference type="SMART" id="SM00353">
    <property type="entry name" value="HLH"/>
    <property type="match status" value="1"/>
</dbReference>
<keyword evidence="2" id="KW-0805">Transcription regulation</keyword>
<keyword evidence="3" id="KW-0804">Transcription</keyword>
<evidence type="ECO:0000256" key="2">
    <source>
        <dbReference type="ARBA" id="ARBA00023015"/>
    </source>
</evidence>
<dbReference type="Pfam" id="PF22754">
    <property type="entry name" value="bHLH-TF_ACT-like_plant"/>
    <property type="match status" value="1"/>
</dbReference>
<dbReference type="SUPFAM" id="SSF47459">
    <property type="entry name" value="HLH, helix-loop-helix DNA-binding domain"/>
    <property type="match status" value="1"/>
</dbReference>
<dbReference type="InterPro" id="IPR036638">
    <property type="entry name" value="HLH_DNA-bd_sf"/>
</dbReference>
<keyword evidence="8" id="KW-1185">Reference proteome</keyword>
<dbReference type="GO" id="GO:0046983">
    <property type="term" value="F:protein dimerization activity"/>
    <property type="evidence" value="ECO:0007669"/>
    <property type="project" value="InterPro"/>
</dbReference>
<dbReference type="EnsemblPlants" id="Pp3c7_7950V3.5">
    <property type="protein sequence ID" value="Pp3c7_7950V3.5"/>
    <property type="gene ID" value="Pp3c7_7950"/>
</dbReference>
<gene>
    <name evidence="7" type="primary">LOC112284781</name>
</gene>
<evidence type="ECO:0000256" key="5">
    <source>
        <dbReference type="SAM" id="MobiDB-lite"/>
    </source>
</evidence>
<evidence type="ECO:0000313" key="7">
    <source>
        <dbReference type="EnsemblPlants" id="Pp3c7_7950V3.5"/>
    </source>
</evidence>
<reference evidence="7 8" key="2">
    <citation type="journal article" date="2018" name="Plant J.">
        <title>The Physcomitrella patens chromosome-scale assembly reveals moss genome structure and evolution.</title>
        <authorList>
            <person name="Lang D."/>
            <person name="Ullrich K.K."/>
            <person name="Murat F."/>
            <person name="Fuchs J."/>
            <person name="Jenkins J."/>
            <person name="Haas F.B."/>
            <person name="Piednoel M."/>
            <person name="Gundlach H."/>
            <person name="Van Bel M."/>
            <person name="Meyberg R."/>
            <person name="Vives C."/>
            <person name="Morata J."/>
            <person name="Symeonidi A."/>
            <person name="Hiss M."/>
            <person name="Muchero W."/>
            <person name="Kamisugi Y."/>
            <person name="Saleh O."/>
            <person name="Blanc G."/>
            <person name="Decker E.L."/>
            <person name="van Gessel N."/>
            <person name="Grimwood J."/>
            <person name="Hayes R.D."/>
            <person name="Graham S.W."/>
            <person name="Gunter L.E."/>
            <person name="McDaniel S.F."/>
            <person name="Hoernstein S.N.W."/>
            <person name="Larsson A."/>
            <person name="Li F.W."/>
            <person name="Perroud P.F."/>
            <person name="Phillips J."/>
            <person name="Ranjan P."/>
            <person name="Rokshar D.S."/>
            <person name="Rothfels C.J."/>
            <person name="Schneider L."/>
            <person name="Shu S."/>
            <person name="Stevenson D.W."/>
            <person name="Thummler F."/>
            <person name="Tillich M."/>
            <person name="Villarreal Aguilar J.C."/>
            <person name="Widiez T."/>
            <person name="Wong G.K."/>
            <person name="Wymore A."/>
            <person name="Zhang Y."/>
            <person name="Zimmer A.D."/>
            <person name="Quatrano R.S."/>
            <person name="Mayer K.F.X."/>
            <person name="Goodstein D."/>
            <person name="Casacuberta J.M."/>
            <person name="Vandepoele K."/>
            <person name="Reski R."/>
            <person name="Cuming A.C."/>
            <person name="Tuskan G.A."/>
            <person name="Maumus F."/>
            <person name="Salse J."/>
            <person name="Schmutz J."/>
            <person name="Rensing S.A."/>
        </authorList>
    </citation>
    <scope>NUCLEOTIDE SEQUENCE [LARGE SCALE GENOMIC DNA]</scope>
    <source>
        <strain evidence="7 8">cv. Gransden 2004</strain>
    </source>
</reference>
<dbReference type="Proteomes" id="UP000006727">
    <property type="component" value="Chromosome 7"/>
</dbReference>
<dbReference type="PROSITE" id="PS50888">
    <property type="entry name" value="BHLH"/>
    <property type="match status" value="1"/>
</dbReference>
<protein>
    <recommendedName>
        <fullName evidence="6">BHLH domain-containing protein</fullName>
    </recommendedName>
</protein>
<organism evidence="7 8">
    <name type="scientific">Physcomitrium patens</name>
    <name type="common">Spreading-leaved earth moss</name>
    <name type="synonym">Physcomitrella patens</name>
    <dbReference type="NCBI Taxonomy" id="3218"/>
    <lineage>
        <taxon>Eukaryota</taxon>
        <taxon>Viridiplantae</taxon>
        <taxon>Streptophyta</taxon>
        <taxon>Embryophyta</taxon>
        <taxon>Bryophyta</taxon>
        <taxon>Bryophytina</taxon>
        <taxon>Bryopsida</taxon>
        <taxon>Funariidae</taxon>
        <taxon>Funariales</taxon>
        <taxon>Funariaceae</taxon>
        <taxon>Physcomitrium</taxon>
    </lineage>
</organism>
<evidence type="ECO:0000256" key="1">
    <source>
        <dbReference type="ARBA" id="ARBA00004123"/>
    </source>
</evidence>
<dbReference type="InterPro" id="IPR011598">
    <property type="entry name" value="bHLH_dom"/>
</dbReference>
<dbReference type="Gene3D" id="4.10.280.10">
    <property type="entry name" value="Helix-loop-helix DNA-binding domain"/>
    <property type="match status" value="1"/>
</dbReference>
<dbReference type="InterPro" id="IPR052610">
    <property type="entry name" value="bHLH_transcription_regulator"/>
</dbReference>
<evidence type="ECO:0000313" key="8">
    <source>
        <dbReference type="Proteomes" id="UP000006727"/>
    </source>
</evidence>
<name>A0A7I4EHJ1_PHYPA</name>
<dbReference type="Gramene" id="Pp3c7_7950V3.5">
    <property type="protein sequence ID" value="Pp3c7_7950V3.5"/>
    <property type="gene ID" value="Pp3c7_7950"/>
</dbReference>
<feature type="compositionally biased region" description="Polar residues" evidence="5">
    <location>
        <begin position="297"/>
        <end position="317"/>
    </location>
</feature>
<dbReference type="Pfam" id="PF00010">
    <property type="entry name" value="HLH"/>
    <property type="match status" value="1"/>
</dbReference>
<dbReference type="CDD" id="cd11452">
    <property type="entry name" value="bHLH_AtNAI1_like"/>
    <property type="match status" value="1"/>
</dbReference>
<dbReference type="FunCoup" id="A0A7I4EHJ1">
    <property type="interactions" value="53"/>
</dbReference>
<evidence type="ECO:0000256" key="4">
    <source>
        <dbReference type="ARBA" id="ARBA00023242"/>
    </source>
</evidence>
<dbReference type="PANTHER" id="PTHR45959:SF2">
    <property type="entry name" value="BHLH TRANSCRIPTION FACTOR"/>
    <property type="match status" value="1"/>
</dbReference>
<accession>A0A7I4EHJ1</accession>
<proteinExistence type="predicted"/>
<dbReference type="InterPro" id="IPR054502">
    <property type="entry name" value="bHLH-TF_ACT-like_plant"/>
</dbReference>
<comment type="subcellular location">
    <subcellularLocation>
        <location evidence="1">Nucleus</location>
    </subcellularLocation>
</comment>
<keyword evidence="4" id="KW-0539">Nucleus</keyword>
<feature type="region of interest" description="Disordered" evidence="5">
    <location>
        <begin position="290"/>
        <end position="321"/>
    </location>
</feature>
<sequence length="424" mass="47182">MSSSLLTELEGMEDHQLVRQFDPLFNQTSVEQYGGGLPSGSSNDYVAPLESLKQQKERQSFADLDGFYHQERPQKMLKPNCYEPNLSNFQYQANPHWNTSMSFSSGLDFMTFATHQPSGQNPHQKQEHQMLPQQLDTYAMPVQHLHDDGALHPRTPGSRVDSGSSAVSLGANGSKLDALSMEVLRGSSPLSSIEYVQQGKQKITGFFSPNGGGSRLSMPTQPPPPVKSTGHTQDHIMAERKRREKLSQRFIALSAIVPGLKKMDKASVLGDAIKYVKTLEEKLKTMEERLPKKRIRSLSNKKSSQPSTTPGPVSQGESKPAVVVKQQLSDDVVDEDDCSQPEIEARKIDKNVLIRMHCEKRKSLLVKSLAELEKMKLVILNANILSFSAATVDLTCCAQMSEGCEVNTDEIVRCLQELYYTLDD</sequence>
<reference evidence="7" key="3">
    <citation type="submission" date="2020-12" db="UniProtKB">
        <authorList>
            <consortium name="EnsemblPlants"/>
        </authorList>
    </citation>
    <scope>IDENTIFICATION</scope>
</reference>
<evidence type="ECO:0000256" key="3">
    <source>
        <dbReference type="ARBA" id="ARBA00023163"/>
    </source>
</evidence>
<dbReference type="PANTHER" id="PTHR45959">
    <property type="entry name" value="BHLH TRANSCRIPTION FACTOR"/>
    <property type="match status" value="1"/>
</dbReference>
<dbReference type="EMBL" id="ABEU02000007">
    <property type="status" value="NOT_ANNOTATED_CDS"/>
    <property type="molecule type" value="Genomic_DNA"/>
</dbReference>
<evidence type="ECO:0000259" key="6">
    <source>
        <dbReference type="PROSITE" id="PS50888"/>
    </source>
</evidence>